<keyword evidence="6" id="KW-0539">Nucleus</keyword>
<dbReference type="FunCoup" id="A0A6P7XR97">
    <property type="interactions" value="1094"/>
</dbReference>
<accession>A0A6P7XR97</accession>
<dbReference type="PANTHER" id="PTHR16135">
    <property type="entry name" value="REPRESSOR OF YIELD OF DENV PROTEIN"/>
    <property type="match status" value="1"/>
</dbReference>
<dbReference type="InParanoid" id="A0A6P7XR97"/>
<protein>
    <submittedName>
        <fullName evidence="9">Repressor of yield of DENV protein</fullName>
    </submittedName>
</protein>
<dbReference type="GO" id="GO:0005634">
    <property type="term" value="C:nucleus"/>
    <property type="evidence" value="ECO:0007669"/>
    <property type="project" value="UniProtKB-SubCell"/>
</dbReference>
<evidence type="ECO:0000256" key="2">
    <source>
        <dbReference type="ARBA" id="ARBA00004201"/>
    </source>
</evidence>
<reference evidence="9" key="1">
    <citation type="submission" date="2025-08" db="UniProtKB">
        <authorList>
            <consortium name="RefSeq"/>
        </authorList>
    </citation>
    <scope>IDENTIFICATION</scope>
</reference>
<sequence length="311" mass="36091">MHESMEEAVQLEKSVRRLREKFHGKVTVEKAVVLMRRFANNHDMVCKYIILYKDRNTEMDSDEADTLKNDPIAQGVVKKLKKEEEEKKKSQKKMDQDKDIQEIADQLKVLPLTENNVKMFNNANKNLIPFCDKQFACKQCDSMWWRRVPERKQVSRCFKCKRKYDPVPLDKMWGLAEFRCPSCNRMFRGFTQMGIPCPCYICSIPVLPDRIIPPRRPSGPRSRNPHSCYAEDCYNRREPHIPGIHCVHPRSRSRNNLPKVLYPSSNHVSSGSTVATCLSQGSLYIGDLDDIIMDDLQEEDENSSESDNSDT</sequence>
<proteinExistence type="inferred from homology"/>
<dbReference type="GO" id="GO:0043022">
    <property type="term" value="F:ribosome binding"/>
    <property type="evidence" value="ECO:0007669"/>
    <property type="project" value="TreeGrafter"/>
</dbReference>
<name>A0A6P7XR97_9AMPH</name>
<comment type="subcellular location">
    <subcellularLocation>
        <location evidence="2">Cytoplasm</location>
        <location evidence="2">P-body</location>
    </subcellularLocation>
    <subcellularLocation>
        <location evidence="1">Nucleus</location>
    </subcellularLocation>
</comment>
<dbReference type="GO" id="GO:0075523">
    <property type="term" value="P:viral translational frameshifting"/>
    <property type="evidence" value="ECO:0007669"/>
    <property type="project" value="TreeGrafter"/>
</dbReference>
<dbReference type="PANTHER" id="PTHR16135:SF2">
    <property type="entry name" value="SHIFTLESS ANTIVIRAL INHIBITOR OF RIBOSOMAL FRAMESHIFTING PROTEIN"/>
    <property type="match status" value="1"/>
</dbReference>
<evidence type="ECO:0000313" key="8">
    <source>
        <dbReference type="Proteomes" id="UP000515156"/>
    </source>
</evidence>
<dbReference type="Pfam" id="PF15135">
    <property type="entry name" value="UPF0515"/>
    <property type="match status" value="1"/>
</dbReference>
<evidence type="ECO:0000256" key="6">
    <source>
        <dbReference type="ARBA" id="ARBA00023242"/>
    </source>
</evidence>
<dbReference type="GO" id="GO:0045087">
    <property type="term" value="P:innate immune response"/>
    <property type="evidence" value="ECO:0007669"/>
    <property type="project" value="TreeGrafter"/>
</dbReference>
<evidence type="ECO:0000256" key="7">
    <source>
        <dbReference type="SAM" id="MobiDB-lite"/>
    </source>
</evidence>
<dbReference type="AlphaFoldDB" id="A0A6P7XR97"/>
<dbReference type="InterPro" id="IPR026795">
    <property type="entry name" value="SHFL"/>
</dbReference>
<feature type="compositionally biased region" description="Basic and acidic residues" evidence="7">
    <location>
        <begin position="81"/>
        <end position="97"/>
    </location>
</feature>
<keyword evidence="5" id="KW-0694">RNA-binding</keyword>
<evidence type="ECO:0000313" key="9">
    <source>
        <dbReference type="RefSeq" id="XP_030052954.1"/>
    </source>
</evidence>
<evidence type="ECO:0000256" key="4">
    <source>
        <dbReference type="ARBA" id="ARBA00022490"/>
    </source>
</evidence>
<dbReference type="GeneID" id="115466078"/>
<dbReference type="RefSeq" id="XP_030052954.1">
    <property type="nucleotide sequence ID" value="XM_030197094.1"/>
</dbReference>
<dbReference type="KEGG" id="muo:115466078"/>
<dbReference type="Proteomes" id="UP000515156">
    <property type="component" value="Chromosome 3"/>
</dbReference>
<feature type="region of interest" description="Disordered" evidence="7">
    <location>
        <begin position="78"/>
        <end position="97"/>
    </location>
</feature>
<evidence type="ECO:0000256" key="1">
    <source>
        <dbReference type="ARBA" id="ARBA00004123"/>
    </source>
</evidence>
<evidence type="ECO:0000256" key="3">
    <source>
        <dbReference type="ARBA" id="ARBA00005469"/>
    </source>
</evidence>
<dbReference type="GO" id="GO:1990825">
    <property type="term" value="F:sequence-specific mRNA binding"/>
    <property type="evidence" value="ECO:0007669"/>
    <property type="project" value="TreeGrafter"/>
</dbReference>
<dbReference type="OrthoDB" id="9423182at2759"/>
<comment type="similarity">
    <text evidence="3">Belongs to the SHFL family.</text>
</comment>
<dbReference type="GO" id="GO:0000932">
    <property type="term" value="C:P-body"/>
    <property type="evidence" value="ECO:0007669"/>
    <property type="project" value="UniProtKB-SubCell"/>
</dbReference>
<dbReference type="CTD" id="55337"/>
<organism evidence="8 9">
    <name type="scientific">Microcaecilia unicolor</name>
    <dbReference type="NCBI Taxonomy" id="1415580"/>
    <lineage>
        <taxon>Eukaryota</taxon>
        <taxon>Metazoa</taxon>
        <taxon>Chordata</taxon>
        <taxon>Craniata</taxon>
        <taxon>Vertebrata</taxon>
        <taxon>Euteleostomi</taxon>
        <taxon>Amphibia</taxon>
        <taxon>Gymnophiona</taxon>
        <taxon>Siphonopidae</taxon>
        <taxon>Microcaecilia</taxon>
    </lineage>
</organism>
<keyword evidence="8" id="KW-1185">Reference proteome</keyword>
<keyword evidence="4" id="KW-0963">Cytoplasm</keyword>
<evidence type="ECO:0000256" key="5">
    <source>
        <dbReference type="ARBA" id="ARBA00022884"/>
    </source>
</evidence>
<gene>
    <name evidence="9" type="primary">SHFL</name>
</gene>